<gene>
    <name evidence="4" type="ORF">E5333_07295</name>
</gene>
<dbReference type="AlphaFoldDB" id="A0A4S2FXQ4"/>
<accession>A0A4S2FXQ4</accession>
<dbReference type="SUPFAM" id="SSF56024">
    <property type="entry name" value="Phospholipase D/nuclease"/>
    <property type="match status" value="1"/>
</dbReference>
<dbReference type="SMART" id="SM00487">
    <property type="entry name" value="DEXDc"/>
    <property type="match status" value="1"/>
</dbReference>
<evidence type="ECO:0000259" key="1">
    <source>
        <dbReference type="PROSITE" id="PS50035"/>
    </source>
</evidence>
<dbReference type="SMART" id="SM00490">
    <property type="entry name" value="HELICc"/>
    <property type="match status" value="1"/>
</dbReference>
<dbReference type="Gene3D" id="3.30.870.10">
    <property type="entry name" value="Endonuclease Chain A"/>
    <property type="match status" value="1"/>
</dbReference>
<dbReference type="SUPFAM" id="SSF52540">
    <property type="entry name" value="P-loop containing nucleoside triphosphate hydrolases"/>
    <property type="match status" value="1"/>
</dbReference>
<dbReference type="PANTHER" id="PTHR47962">
    <property type="entry name" value="ATP-DEPENDENT HELICASE LHR-RELATED-RELATED"/>
    <property type="match status" value="1"/>
</dbReference>
<dbReference type="GO" id="GO:0016887">
    <property type="term" value="F:ATP hydrolysis activity"/>
    <property type="evidence" value="ECO:0007669"/>
    <property type="project" value="TreeGrafter"/>
</dbReference>
<dbReference type="Pfam" id="PF00271">
    <property type="entry name" value="Helicase_C"/>
    <property type="match status" value="1"/>
</dbReference>
<dbReference type="Pfam" id="PF11907">
    <property type="entry name" value="DUF3427"/>
    <property type="match status" value="1"/>
</dbReference>
<dbReference type="CDD" id="cd18799">
    <property type="entry name" value="SF2_C_EcoAI-like"/>
    <property type="match status" value="1"/>
</dbReference>
<name>A0A4S2FXQ4_9BACT</name>
<dbReference type="PROSITE" id="PS51192">
    <property type="entry name" value="HELICASE_ATP_BIND_1"/>
    <property type="match status" value="1"/>
</dbReference>
<dbReference type="GO" id="GO:0006793">
    <property type="term" value="P:phosphorus metabolic process"/>
    <property type="evidence" value="ECO:0007669"/>
    <property type="project" value="UniProtKB-ARBA"/>
</dbReference>
<dbReference type="Proteomes" id="UP000306630">
    <property type="component" value="Unassembled WGS sequence"/>
</dbReference>
<dbReference type="PROSITE" id="PS51194">
    <property type="entry name" value="HELICASE_CTER"/>
    <property type="match status" value="1"/>
</dbReference>
<dbReference type="Pfam" id="PF13091">
    <property type="entry name" value="PLDc_2"/>
    <property type="match status" value="1"/>
</dbReference>
<dbReference type="CDD" id="cd18032">
    <property type="entry name" value="DEXHc_RE_I_III_res"/>
    <property type="match status" value="1"/>
</dbReference>
<dbReference type="InterPro" id="IPR006935">
    <property type="entry name" value="Helicase/UvrB_N"/>
</dbReference>
<comment type="caution">
    <text evidence="4">The sequence shown here is derived from an EMBL/GenBank/DDBJ whole genome shotgun (WGS) entry which is preliminary data.</text>
</comment>
<dbReference type="InterPro" id="IPR027417">
    <property type="entry name" value="P-loop_NTPase"/>
</dbReference>
<organism evidence="4 5">
    <name type="scientific">Muribaculum intestinale</name>
    <dbReference type="NCBI Taxonomy" id="1796646"/>
    <lineage>
        <taxon>Bacteria</taxon>
        <taxon>Pseudomonadati</taxon>
        <taxon>Bacteroidota</taxon>
        <taxon>Bacteroidia</taxon>
        <taxon>Bacteroidales</taxon>
        <taxon>Muribaculaceae</taxon>
        <taxon>Muribaculum</taxon>
    </lineage>
</organism>
<dbReference type="PROSITE" id="PS50035">
    <property type="entry name" value="PLD"/>
    <property type="match status" value="1"/>
</dbReference>
<dbReference type="RefSeq" id="WP_135993193.1">
    <property type="nucleotide sequence ID" value="NZ_SRYD01000024.1"/>
</dbReference>
<dbReference type="Pfam" id="PF04851">
    <property type="entry name" value="ResIII"/>
    <property type="match status" value="1"/>
</dbReference>
<dbReference type="InterPro" id="IPR021835">
    <property type="entry name" value="DUF3427"/>
</dbReference>
<feature type="domain" description="Helicase ATP-binding" evidence="2">
    <location>
        <begin position="348"/>
        <end position="512"/>
    </location>
</feature>
<dbReference type="PANTHER" id="PTHR47962:SF7">
    <property type="entry name" value="MITOCHONDRIAL ATP-DEPENDENT HELICASE IRC3-RELATED"/>
    <property type="match status" value="1"/>
</dbReference>
<sequence length="1074" mass="123974">MELIPGVYETLVSAAIEKKLTALPADKYFVKKVDIDSAESCKMLSDYLAEVVCEILKNYFREQTTSKQISAQVEVVNRVLQFIESEWKDEEVITSDYKLSEKSKLQFLRGIYNKVGYTESQIEERSKNHPISGYRVSSLFTGGNDISIDDEIKRDIQTADQIDFVVSFIKFEGLRLIYQYLKDFLTQPSAKLRILTTTYMGATDPKAISKLFELKEIGNVEIRASFNTNQERLHAKAYIFSRNNGFDTAYIGSSNLSRSALTKGLEWNMRVTSIENSHIINKTKATFDSYWNSEDFEAIDTEERLIAFEKAIREQHGQGSRDSEETQYLIRFERKTHQIKVLEKLQYERSQIKSYKNLVIAATGTGKTAISAFDFKDYNKIIQRTKNRRARILFVAHREKILKQARSTFRSVMVDANFGEIWTGRISPGSRSNIDHLFITIQTLNNNWDTFERLGKEYYDYIVIDEVHHSQAGSYREIFKRFTPEIFVGLTATPERMDGKEIKPDFNNRFAAEIRLQEALDQRLLSPFDYFCITDDSVDLSMVPCKGDAYDKSILQSLYKAQNTQRFSLIQRALDNYVTNPYECKAVCFCAGIEHAEMMADMFNKSGYKAVSVTSRNSADIDRVSSMLARGEINYLCVSDILNEGIDIPEIDTVLFLRPTESLTVFLQQLGRGLRLADGKTCLTVLDFVAQANKSYNYERRFRALVGKSMKSISHEIQTGFKFLPRGCSITMERQAQEYILQNIKNAIFNKRRLIQEVAGFEHNTGLNLSLRNFLENFSLDIRTVYKTPGSWARLKQLAGITVPTFNPNSKYTELLEGGLARLYHINSYDYLNFLKTLLNNNFTVSPKNDRERKFAKMFYYTMWLNPLDKLNKEYAKSFNSIEDVIASLKDQAWIVEELQTLIDIKIESLSKTTRWFDVADGSEIELYGCYSADEIHLLLEDKPGRWQVLGTQYNKDKKFAMVFVTLNKSDKEYSPSTLYEDYAISQSQFHWQSMNKIQEQSEEGQRMINQKENGWKYILFVRDSKTDEFGNTNGYYCLGMMEFNSSHGECPMNVVWDMHEPIPGFILESAKAV</sequence>
<feature type="domain" description="Helicase C-terminal" evidence="3">
    <location>
        <begin position="573"/>
        <end position="725"/>
    </location>
</feature>
<proteinExistence type="predicted"/>
<dbReference type="GO" id="GO:0005524">
    <property type="term" value="F:ATP binding"/>
    <property type="evidence" value="ECO:0007669"/>
    <property type="project" value="InterPro"/>
</dbReference>
<dbReference type="InterPro" id="IPR025202">
    <property type="entry name" value="PLD-like_dom"/>
</dbReference>
<dbReference type="EMBL" id="SRYD01000024">
    <property type="protein sequence ID" value="TGY74223.1"/>
    <property type="molecule type" value="Genomic_DNA"/>
</dbReference>
<evidence type="ECO:0000313" key="4">
    <source>
        <dbReference type="EMBL" id="TGY74223.1"/>
    </source>
</evidence>
<dbReference type="GO" id="GO:0003677">
    <property type="term" value="F:DNA binding"/>
    <property type="evidence" value="ECO:0007669"/>
    <property type="project" value="InterPro"/>
</dbReference>
<feature type="domain" description="PLD phosphodiesterase" evidence="1">
    <location>
        <begin position="229"/>
        <end position="260"/>
    </location>
</feature>
<dbReference type="InterPro" id="IPR001736">
    <property type="entry name" value="PLipase_D/transphosphatidylase"/>
</dbReference>
<evidence type="ECO:0000259" key="2">
    <source>
        <dbReference type="PROSITE" id="PS51192"/>
    </source>
</evidence>
<reference evidence="4 5" key="1">
    <citation type="submission" date="2019-04" db="EMBL/GenBank/DDBJ databases">
        <title>Microbes associate with the intestines of laboratory mice.</title>
        <authorList>
            <person name="Navarre W."/>
            <person name="Wong E."/>
            <person name="Huang K."/>
            <person name="Tropini C."/>
            <person name="Ng K."/>
            <person name="Yu B."/>
        </authorList>
    </citation>
    <scope>NUCLEOTIDE SEQUENCE [LARGE SCALE GENOMIC DNA]</scope>
    <source>
        <strain evidence="4 5">NM06_A21</strain>
    </source>
</reference>
<evidence type="ECO:0000259" key="3">
    <source>
        <dbReference type="PROSITE" id="PS51194"/>
    </source>
</evidence>
<dbReference type="Gene3D" id="3.40.50.300">
    <property type="entry name" value="P-loop containing nucleotide triphosphate hydrolases"/>
    <property type="match status" value="2"/>
</dbReference>
<dbReference type="InterPro" id="IPR014001">
    <property type="entry name" value="Helicase_ATP-bd"/>
</dbReference>
<dbReference type="InterPro" id="IPR052511">
    <property type="entry name" value="ATP-dep_Helicase"/>
</dbReference>
<evidence type="ECO:0000313" key="5">
    <source>
        <dbReference type="Proteomes" id="UP000306630"/>
    </source>
</evidence>
<protein>
    <submittedName>
        <fullName evidence="4">DUF3427 domain-containing protein</fullName>
    </submittedName>
</protein>
<dbReference type="InterPro" id="IPR001650">
    <property type="entry name" value="Helicase_C-like"/>
</dbReference>